<dbReference type="GO" id="GO:0005975">
    <property type="term" value="P:carbohydrate metabolic process"/>
    <property type="evidence" value="ECO:0007669"/>
    <property type="project" value="InterPro"/>
</dbReference>
<dbReference type="Pfam" id="PF00728">
    <property type="entry name" value="Glyco_hydro_20"/>
    <property type="match status" value="1"/>
</dbReference>
<evidence type="ECO:0000313" key="13">
    <source>
        <dbReference type="Proteomes" id="UP000321331"/>
    </source>
</evidence>
<gene>
    <name evidence="12" type="ORF">FocTR4_00013350</name>
</gene>
<dbReference type="Gene3D" id="3.30.379.10">
    <property type="entry name" value="Chitobiase/beta-hexosaminidase domain 2-like"/>
    <property type="match status" value="1"/>
</dbReference>
<dbReference type="InterPro" id="IPR029018">
    <property type="entry name" value="Hex-like_dom2"/>
</dbReference>
<organism evidence="12 13">
    <name type="scientific">Fusarium oxysporum f. sp. cubense</name>
    <dbReference type="NCBI Taxonomy" id="61366"/>
    <lineage>
        <taxon>Eukaryota</taxon>
        <taxon>Fungi</taxon>
        <taxon>Dikarya</taxon>
        <taxon>Ascomycota</taxon>
        <taxon>Pezizomycotina</taxon>
        <taxon>Sordariomycetes</taxon>
        <taxon>Hypocreomycetidae</taxon>
        <taxon>Hypocreales</taxon>
        <taxon>Nectriaceae</taxon>
        <taxon>Fusarium</taxon>
        <taxon>Fusarium oxysporum species complex</taxon>
    </lineage>
</organism>
<dbReference type="InterPro" id="IPR036770">
    <property type="entry name" value="Ankyrin_rpt-contain_sf"/>
</dbReference>
<comment type="caution">
    <text evidence="12">The sequence shown here is derived from an EMBL/GenBank/DDBJ whole genome shotgun (WGS) entry which is preliminary data.</text>
</comment>
<feature type="active site" description="Proton donor" evidence="6">
    <location>
        <position position="896"/>
    </location>
</feature>
<dbReference type="InterPro" id="IPR015882">
    <property type="entry name" value="HEX_bac_N"/>
</dbReference>
<feature type="transmembrane region" description="Helical" evidence="9">
    <location>
        <begin position="562"/>
        <end position="580"/>
    </location>
</feature>
<feature type="chain" id="PRO_5022937470" description="beta-N-acetylhexosaminidase" evidence="10">
    <location>
        <begin position="19"/>
        <end position="1670"/>
    </location>
</feature>
<dbReference type="PRINTS" id="PR00738">
    <property type="entry name" value="GLHYDRLASE20"/>
</dbReference>
<sequence length="1670" mass="182549">MAWKVILPVFVFIILTSAAQIPREIQWTDDTFGPDGPWRGVNVQIGSSPTSISLYPGGTWETWLISDDYCERGTCYASKAGTYDKRTGDRTGLNILVELDGFMQGVNLEGDTSIRYRDDIMFGEINTVNSTIALLDAQKIKYPGGQTVPFFAGCLSLGGPKSVNQSFEQPDGRPATNGSMPPGWFWENEYTPSNSYGMHIGSVKPSIAGSLWFGGYDKNRVIGEVLTLSGSPRGDGITLWDIAIEGVGDHSPFTSKSKGDLLAKGNSSISSGLKVTVDGCSPYLTLPKSTCDNIAEHLPVNFNSDLGLYIWDTKSDQYDKIVNSATALSFSFISDTNTDPVKIRVPFMHLNLTLSEPIVDNPIPYFPCHVNNNGRYVLGRSFLQDAFVGANWHPDANSWWLAQAPGPRVQATTDVTSIEIKDKTISKGGNNWEASWKGVWDDEPAPSPSSTPTKAASPSEQDEVELKPSMPTATKVGIAVGAGAALCLIALGLGIYFWQRRRRAQGQQSETQSSLYKDNSDGFSVKWPSDLPPQELHVPRHKLPPYEMSADERRICEIGAMLREYLVAGILLVSPLLGVAQDLIPPILETADSFVEETWSIDSSPKVIYIDEKFASVSDEDGLTLIPPTAHEFATTFQDDLAKITGSKWTLKRADKLSNNASGISLGSYTGESSDLTYENGKSTSEGYEIIINSNRVFIGGSGARGMWWGTRTFLQLLLAGNGTITSTLGRDAPAYATRGYMLDAGRKWYSKDFLKELCSYASFFKMNEFHYHLSDNYPLNRGKNDSWRDVYSHFSLLPEDKSLRGILHGRENETLSRDDFMELQSHCASRGVTVIPEIEAPGHSLYLTKWKPELALAKKDLLNLTHPETLPTVQSIWEGFLPWFKTKEVHIGADEYDAELADDYITFVNKMSRFINSTTNKRSRIWGTHEPSKRNQTIDKNVIIQHWQYGQSDPVQLVKDGYDVINSEDWWAYTSLKNDHMPILPARYPQFFNESRVFNFADKEEWQWTPADFNPVNTSLQLKSDEKRLRGATLAAWNDNGPDATTQLEAYYSMRRGIAVVGGRAWSGSRGLKLLEETSDASVDFYSPRAPDQNLDRVLSLVANGTLVSWTRSGGDGKEVHLGHGSKGMNYTLTLSVTGPFTLSGPDNTLSLDKSGNMVFTADGWEYPLRKVTNDDALDLDPGAPGRIWINTSSTHKPVKVSAPVNITLVTDVLHGTVLFRDGEVLGRFEVFVYGGRNTQFSWSQMAFVAPLDKIEGGLERLELSGSSNFTGASETGGEEPSDVPPGSDAARCLASSAFITLGPRDSDYESLSLEADRGEFGVNVNSWDEGGLTALHAAIHCSGPTACPHIIDVLLRHSADINALSKAVQHILHTVAQSGVTVEYLTRLAAKLLQHGADANAVGSSGNPVLYTGMLNIACFPQAWERGLMDVLLQGGAGANALDGNGASALHLAATHGVHAGVIISGLLRHGADPRTRCRDGRCVLHYLAKFTGPPDVAKQLRNLGLDPNARDEHGQTPLLQATVAGLVKMVRLLCDSGVGVNTPIFDDDKTAFFCAVRLKTVDAVQVLLQYGADLHHHGHSGYHEAAYKAMSNGSADAARINKLLIACGANVNAKHGCCRQGHGMSVLDAGGITRAQEEFALFLMANGALSFRYNEESMLILVSCALE</sequence>
<protein>
    <recommendedName>
        <fullName evidence="3">beta-N-acetylhexosaminidase</fullName>
        <ecNumber evidence="3">3.2.1.52</ecNumber>
    </recommendedName>
</protein>
<dbReference type="EMBL" id="VMNF01000012">
    <property type="protein sequence ID" value="TXB98851.1"/>
    <property type="molecule type" value="Genomic_DNA"/>
</dbReference>
<keyword evidence="9" id="KW-1133">Transmembrane helix</keyword>
<keyword evidence="5" id="KW-0326">Glycosidase</keyword>
<dbReference type="InterPro" id="IPR021109">
    <property type="entry name" value="Peptidase_aspartic_dom_sf"/>
</dbReference>
<dbReference type="Gene3D" id="2.40.70.10">
    <property type="entry name" value="Acid Proteases"/>
    <property type="match status" value="1"/>
</dbReference>
<keyword evidence="9" id="KW-0812">Transmembrane</keyword>
<dbReference type="EC" id="3.2.1.52" evidence="3"/>
<evidence type="ECO:0000256" key="4">
    <source>
        <dbReference type="ARBA" id="ARBA00022801"/>
    </source>
</evidence>
<dbReference type="InterPro" id="IPR025705">
    <property type="entry name" value="Beta_hexosaminidase_sua/sub"/>
</dbReference>
<dbReference type="PANTHER" id="PTHR43678:SF1">
    <property type="entry name" value="BETA-N-ACETYLHEXOSAMINIDASE"/>
    <property type="match status" value="1"/>
</dbReference>
<feature type="region of interest" description="Disordered" evidence="8">
    <location>
        <begin position="1267"/>
        <end position="1288"/>
    </location>
</feature>
<name>A0A5C6SJN4_FUSOC</name>
<evidence type="ECO:0000256" key="5">
    <source>
        <dbReference type="ARBA" id="ARBA00023295"/>
    </source>
</evidence>
<dbReference type="Proteomes" id="UP000321331">
    <property type="component" value="Unassembled WGS sequence"/>
</dbReference>
<dbReference type="InterPro" id="IPR052764">
    <property type="entry name" value="GH20_Enzymes"/>
</dbReference>
<dbReference type="SUPFAM" id="SSF51445">
    <property type="entry name" value="(Trans)glycosidases"/>
    <property type="match status" value="1"/>
</dbReference>
<dbReference type="PROSITE" id="PS50088">
    <property type="entry name" value="ANK_REPEAT"/>
    <property type="match status" value="3"/>
</dbReference>
<dbReference type="Pfam" id="PF00026">
    <property type="entry name" value="Asp"/>
    <property type="match status" value="1"/>
</dbReference>
<dbReference type="Pfam" id="PF12796">
    <property type="entry name" value="Ank_2"/>
    <property type="match status" value="1"/>
</dbReference>
<dbReference type="Pfam" id="PF02838">
    <property type="entry name" value="Glyco_hydro_20b"/>
    <property type="match status" value="1"/>
</dbReference>
<feature type="domain" description="Peptidase A1" evidence="11">
    <location>
        <begin position="39"/>
        <end position="402"/>
    </location>
</feature>
<dbReference type="Pfam" id="PF00023">
    <property type="entry name" value="Ank"/>
    <property type="match status" value="1"/>
</dbReference>
<dbReference type="Gene3D" id="1.25.40.20">
    <property type="entry name" value="Ankyrin repeat-containing domain"/>
    <property type="match status" value="1"/>
</dbReference>
<evidence type="ECO:0000256" key="7">
    <source>
        <dbReference type="PROSITE-ProRule" id="PRU00023"/>
    </source>
</evidence>
<feature type="transmembrane region" description="Helical" evidence="9">
    <location>
        <begin position="476"/>
        <end position="498"/>
    </location>
</feature>
<evidence type="ECO:0000256" key="3">
    <source>
        <dbReference type="ARBA" id="ARBA00012663"/>
    </source>
</evidence>
<dbReference type="InterPro" id="IPR033121">
    <property type="entry name" value="PEPTIDASE_A1"/>
</dbReference>
<dbReference type="CDD" id="cd06564">
    <property type="entry name" value="GH20_DspB_LnbB-like"/>
    <property type="match status" value="1"/>
</dbReference>
<dbReference type="InterPro" id="IPR002110">
    <property type="entry name" value="Ankyrin_rpt"/>
</dbReference>
<dbReference type="Gene3D" id="3.20.20.80">
    <property type="entry name" value="Glycosidases"/>
    <property type="match status" value="1"/>
</dbReference>
<accession>A0A5C6SJN4</accession>
<dbReference type="PROSITE" id="PS51767">
    <property type="entry name" value="PEPTIDASE_A1"/>
    <property type="match status" value="1"/>
</dbReference>
<keyword evidence="10" id="KW-0732">Signal</keyword>
<dbReference type="GO" id="GO:0004563">
    <property type="term" value="F:beta-N-acetylhexosaminidase activity"/>
    <property type="evidence" value="ECO:0007669"/>
    <property type="project" value="UniProtKB-EC"/>
</dbReference>
<keyword evidence="7" id="KW-0040">ANK repeat</keyword>
<evidence type="ECO:0000259" key="11">
    <source>
        <dbReference type="PROSITE" id="PS51767"/>
    </source>
</evidence>
<evidence type="ECO:0000256" key="10">
    <source>
        <dbReference type="SAM" id="SignalP"/>
    </source>
</evidence>
<dbReference type="SUPFAM" id="SSF55545">
    <property type="entry name" value="beta-N-acetylhexosaminidase-like domain"/>
    <property type="match status" value="1"/>
</dbReference>
<dbReference type="SMART" id="SM00248">
    <property type="entry name" value="ANK"/>
    <property type="match status" value="6"/>
</dbReference>
<dbReference type="SUPFAM" id="SSF48403">
    <property type="entry name" value="Ankyrin repeat"/>
    <property type="match status" value="1"/>
</dbReference>
<feature type="repeat" description="ANK" evidence="7">
    <location>
        <begin position="1516"/>
        <end position="1544"/>
    </location>
</feature>
<dbReference type="SUPFAM" id="SSF50630">
    <property type="entry name" value="Acid proteases"/>
    <property type="match status" value="1"/>
</dbReference>
<feature type="repeat" description="ANK" evidence="7">
    <location>
        <begin position="1332"/>
        <end position="1368"/>
    </location>
</feature>
<comment type="catalytic activity">
    <reaction evidence="1">
        <text>Hydrolysis of terminal non-reducing N-acetyl-D-hexosamine residues in N-acetyl-beta-D-hexosaminides.</text>
        <dbReference type="EC" id="3.2.1.52"/>
    </reaction>
</comment>
<feature type="compositionally biased region" description="Low complexity" evidence="8">
    <location>
        <begin position="448"/>
        <end position="459"/>
    </location>
</feature>
<keyword evidence="4" id="KW-0378">Hydrolase</keyword>
<dbReference type="PANTHER" id="PTHR43678">
    <property type="entry name" value="PUTATIVE (AFU_ORTHOLOGUE AFUA_2G00640)-RELATED"/>
    <property type="match status" value="1"/>
</dbReference>
<feature type="region of interest" description="Disordered" evidence="8">
    <location>
        <begin position="429"/>
        <end position="468"/>
    </location>
</feature>
<dbReference type="InterPro" id="IPR017853">
    <property type="entry name" value="GH"/>
</dbReference>
<evidence type="ECO:0000256" key="2">
    <source>
        <dbReference type="ARBA" id="ARBA00006285"/>
    </source>
</evidence>
<keyword evidence="9" id="KW-0472">Membrane</keyword>
<evidence type="ECO:0000256" key="6">
    <source>
        <dbReference type="PIRSR" id="PIRSR625705-1"/>
    </source>
</evidence>
<feature type="signal peptide" evidence="10">
    <location>
        <begin position="1"/>
        <end position="18"/>
    </location>
</feature>
<dbReference type="InterPro" id="IPR015883">
    <property type="entry name" value="Glyco_hydro_20_cat"/>
</dbReference>
<dbReference type="PROSITE" id="PS50297">
    <property type="entry name" value="ANK_REP_REGION"/>
    <property type="match status" value="2"/>
</dbReference>
<comment type="similarity">
    <text evidence="2">Belongs to the glycosyl hydrolase 20 family.</text>
</comment>
<proteinExistence type="inferred from homology"/>
<evidence type="ECO:0000313" key="12">
    <source>
        <dbReference type="EMBL" id="TXB98851.1"/>
    </source>
</evidence>
<evidence type="ECO:0000256" key="8">
    <source>
        <dbReference type="SAM" id="MobiDB-lite"/>
    </source>
</evidence>
<evidence type="ECO:0000256" key="1">
    <source>
        <dbReference type="ARBA" id="ARBA00001231"/>
    </source>
</evidence>
<reference evidence="12 13" key="1">
    <citation type="submission" date="2019-07" db="EMBL/GenBank/DDBJ databases">
        <title>The First High-Quality Draft Genome Sequence of the Causal Agent of the Current Panama Disease Epidemic.</title>
        <authorList>
            <person name="Warmington R.J."/>
            <person name="Kay W."/>
            <person name="Jeffries A."/>
            <person name="Bebber D."/>
            <person name="Moore K."/>
            <person name="Studholme D.J."/>
        </authorList>
    </citation>
    <scope>NUCLEOTIDE SEQUENCE [LARGE SCALE GENOMIC DNA]</scope>
    <source>
        <strain evidence="12 13">TR4</strain>
    </source>
</reference>
<evidence type="ECO:0000256" key="9">
    <source>
        <dbReference type="SAM" id="Phobius"/>
    </source>
</evidence>
<feature type="repeat" description="ANK" evidence="7">
    <location>
        <begin position="1447"/>
        <end position="1481"/>
    </location>
</feature>